<dbReference type="STRING" id="65357.A0A024GER8"/>
<proteinExistence type="predicted"/>
<dbReference type="AlphaFoldDB" id="A0A024GER8"/>
<gene>
    <name evidence="2" type="ORF">BN9_056510</name>
</gene>
<accession>A0A024GER8</accession>
<dbReference type="OrthoDB" id="156797at2759"/>
<evidence type="ECO:0000256" key="1">
    <source>
        <dbReference type="SAM" id="MobiDB-lite"/>
    </source>
</evidence>
<evidence type="ECO:0000313" key="2">
    <source>
        <dbReference type="EMBL" id="CCI44827.1"/>
    </source>
</evidence>
<evidence type="ECO:0000313" key="3">
    <source>
        <dbReference type="Proteomes" id="UP000053237"/>
    </source>
</evidence>
<keyword evidence="3" id="KW-1185">Reference proteome</keyword>
<dbReference type="EMBL" id="CAIX01000080">
    <property type="protein sequence ID" value="CCI44827.1"/>
    <property type="molecule type" value="Genomic_DNA"/>
</dbReference>
<dbReference type="InParanoid" id="A0A024GER8"/>
<sequence>MTEPNTQLKSGRKFPLHQLELPQVRLARHQLNQLRHLAQTLKNRLQNDPNICAPQIANKRTNKSKEMDYTLYQDRDKMTFVGQKEFHDDITYGVIIEQSKAISTPEQRFKFGGKTFILDSSIVHLIESEAPNDPFHFIGLKWYVIQSPILEQLISPRDFLCLEMTGTLLNEETGEKRLYRILHSVDILFRNQSEIDMLGFVRGYMNATYIYSMCSHTQKVQVAVKANLEPRGKISTWFAAKYCIGYWKSTIAMAVDQQSKSKRGKHRSFLQRTSSVSDTLRRRTTTNIPRDRSVDYQRVWESSRAGSTCSARALNSSLGPSAPRLGTRMMCAMCYRSIRSSHPERERCGSCMRSICSNCSDDVHEVSSARSASSCIIFRKVCKKCNQQRQIPTPNTCQKSDTMESNVFHGHAIPHNPYVHNNQTDLIDLLATSNAGDCPSWSSLSSLDSDALSSRSSQRHDKEVTKDINEALRQHSTRTWNSEHGRNPTSHQESEFQVMDAGAFHKNGQYGECSINQSKFTHSKLLHSASRGSSVATVSSISNDSAPRFSSLYRSSTSSCKMSRVSPRLSSSAIGSNLSTSQFPTLKKVEASLANQAYLLYCIQQECAKQRAV</sequence>
<protein>
    <recommendedName>
        <fullName evidence="4">FYVE-type domain-containing protein</fullName>
    </recommendedName>
</protein>
<comment type="caution">
    <text evidence="2">The sequence shown here is derived from an EMBL/GenBank/DDBJ whole genome shotgun (WGS) entry which is preliminary data.</text>
</comment>
<feature type="region of interest" description="Disordered" evidence="1">
    <location>
        <begin position="444"/>
        <end position="465"/>
    </location>
</feature>
<feature type="compositionally biased region" description="Low complexity" evidence="1">
    <location>
        <begin position="444"/>
        <end position="456"/>
    </location>
</feature>
<name>A0A024GER8_9STRA</name>
<dbReference type="Proteomes" id="UP000053237">
    <property type="component" value="Unassembled WGS sequence"/>
</dbReference>
<reference evidence="2 3" key="1">
    <citation type="submission" date="2012-05" db="EMBL/GenBank/DDBJ databases">
        <title>Recombination and specialization in a pathogen metapopulation.</title>
        <authorList>
            <person name="Gardiner A."/>
            <person name="Kemen E."/>
            <person name="Schultz-Larsen T."/>
            <person name="MacLean D."/>
            <person name="Van Oosterhout C."/>
            <person name="Jones J.D.G."/>
        </authorList>
    </citation>
    <scope>NUCLEOTIDE SEQUENCE [LARGE SCALE GENOMIC DNA]</scope>
    <source>
        <strain evidence="2 3">Ac Nc2</strain>
    </source>
</reference>
<organism evidence="2 3">
    <name type="scientific">Albugo candida</name>
    <dbReference type="NCBI Taxonomy" id="65357"/>
    <lineage>
        <taxon>Eukaryota</taxon>
        <taxon>Sar</taxon>
        <taxon>Stramenopiles</taxon>
        <taxon>Oomycota</taxon>
        <taxon>Peronosporomycetes</taxon>
        <taxon>Albuginales</taxon>
        <taxon>Albuginaceae</taxon>
        <taxon>Albugo</taxon>
    </lineage>
</organism>
<evidence type="ECO:0008006" key="4">
    <source>
        <dbReference type="Google" id="ProtNLM"/>
    </source>
</evidence>